<evidence type="ECO:0000256" key="2">
    <source>
        <dbReference type="SAM" id="SignalP"/>
    </source>
</evidence>
<dbReference type="EMBL" id="GGFJ01014664">
    <property type="protein sequence ID" value="MBW63805.1"/>
    <property type="molecule type" value="Transcribed_RNA"/>
</dbReference>
<feature type="signal peptide" evidence="2">
    <location>
        <begin position="1"/>
        <end position="23"/>
    </location>
</feature>
<evidence type="ECO:0000256" key="1">
    <source>
        <dbReference type="SAM" id="MobiDB-lite"/>
    </source>
</evidence>
<evidence type="ECO:0000313" key="3">
    <source>
        <dbReference type="EMBL" id="MBW63805.1"/>
    </source>
</evidence>
<name>A0A2M4CEX9_9DIPT</name>
<accession>A0A2M4CEX9</accession>
<feature type="region of interest" description="Disordered" evidence="1">
    <location>
        <begin position="46"/>
        <end position="68"/>
    </location>
</feature>
<protein>
    <submittedName>
        <fullName evidence="3">Putative secreted protein</fullName>
    </submittedName>
</protein>
<keyword evidence="2" id="KW-0732">Signal</keyword>
<reference evidence="3" key="1">
    <citation type="submission" date="2018-01" db="EMBL/GenBank/DDBJ databases">
        <title>An insight into the sialome of Amazonian anophelines.</title>
        <authorList>
            <person name="Ribeiro J.M."/>
            <person name="Scarpassa V."/>
            <person name="Calvo E."/>
        </authorList>
    </citation>
    <scope>NUCLEOTIDE SEQUENCE</scope>
    <source>
        <tissue evidence="3">Salivary glands</tissue>
    </source>
</reference>
<feature type="chain" id="PRO_5014954203" evidence="2">
    <location>
        <begin position="24"/>
        <end position="68"/>
    </location>
</feature>
<organism evidence="3">
    <name type="scientific">Anopheles marajoara</name>
    <dbReference type="NCBI Taxonomy" id="58244"/>
    <lineage>
        <taxon>Eukaryota</taxon>
        <taxon>Metazoa</taxon>
        <taxon>Ecdysozoa</taxon>
        <taxon>Arthropoda</taxon>
        <taxon>Hexapoda</taxon>
        <taxon>Insecta</taxon>
        <taxon>Pterygota</taxon>
        <taxon>Neoptera</taxon>
        <taxon>Endopterygota</taxon>
        <taxon>Diptera</taxon>
        <taxon>Nematocera</taxon>
        <taxon>Culicoidea</taxon>
        <taxon>Culicidae</taxon>
        <taxon>Anophelinae</taxon>
        <taxon>Anopheles</taxon>
    </lineage>
</organism>
<dbReference type="AlphaFoldDB" id="A0A2M4CEX9"/>
<sequence>MPTALRYPLLLLLLLVTQDSNLASWTTRRTNQSISLFSIGFEDAVSPDSRTKAPLAPCAHPSHHSTRG</sequence>
<proteinExistence type="predicted"/>